<evidence type="ECO:0000256" key="1">
    <source>
        <dbReference type="ARBA" id="ARBA00004651"/>
    </source>
</evidence>
<dbReference type="EMBL" id="SJTG01000001">
    <property type="protein sequence ID" value="TCI13630.1"/>
    <property type="molecule type" value="Genomic_DNA"/>
</dbReference>
<dbReference type="GO" id="GO:0005886">
    <property type="term" value="C:plasma membrane"/>
    <property type="evidence" value="ECO:0007669"/>
    <property type="project" value="UniProtKB-SubCell"/>
</dbReference>
<evidence type="ECO:0000256" key="2">
    <source>
        <dbReference type="ARBA" id="ARBA00022475"/>
    </source>
</evidence>
<dbReference type="SUPFAM" id="SSF103481">
    <property type="entry name" value="Multidrug resistance efflux transporter EmrE"/>
    <property type="match status" value="1"/>
</dbReference>
<reference evidence="13 14" key="1">
    <citation type="submission" date="2019-02" db="EMBL/GenBank/DDBJ databases">
        <title>Dyella amyloliquefaciens sp. nov., isolated from forest soil.</title>
        <authorList>
            <person name="Gao Z.-H."/>
            <person name="Qiu L.-H."/>
        </authorList>
    </citation>
    <scope>NUCLEOTIDE SEQUENCE [LARGE SCALE GENOMIC DNA]</scope>
    <source>
        <strain evidence="13 14">KACC 12747</strain>
    </source>
</reference>
<dbReference type="AlphaFoldDB" id="A0A4R0Z5D3"/>
<evidence type="ECO:0000256" key="11">
    <source>
        <dbReference type="SAM" id="Phobius"/>
    </source>
</evidence>
<dbReference type="Proteomes" id="UP000291822">
    <property type="component" value="Unassembled WGS sequence"/>
</dbReference>
<evidence type="ECO:0000259" key="12">
    <source>
        <dbReference type="Pfam" id="PF00892"/>
    </source>
</evidence>
<evidence type="ECO:0000256" key="8">
    <source>
        <dbReference type="ARBA" id="ARBA00022989"/>
    </source>
</evidence>
<evidence type="ECO:0000256" key="7">
    <source>
        <dbReference type="ARBA" id="ARBA00022985"/>
    </source>
</evidence>
<gene>
    <name evidence="13" type="ORF">EZM97_10335</name>
</gene>
<keyword evidence="6 11" id="KW-0812">Transmembrane</keyword>
<feature type="transmembrane region" description="Helical" evidence="11">
    <location>
        <begin position="100"/>
        <end position="119"/>
    </location>
</feature>
<keyword evidence="10 11" id="KW-0472">Membrane</keyword>
<proteinExistence type="predicted"/>
<dbReference type="RefSeq" id="WP_131149588.1">
    <property type="nucleotide sequence ID" value="NZ_SJTG01000001.1"/>
</dbReference>
<evidence type="ECO:0000313" key="13">
    <source>
        <dbReference type="EMBL" id="TCI13630.1"/>
    </source>
</evidence>
<keyword evidence="2" id="KW-1003">Cell membrane</keyword>
<comment type="caution">
    <text evidence="13">The sequence shown here is derived from an EMBL/GenBank/DDBJ whole genome shotgun (WGS) entry which is preliminary data.</text>
</comment>
<keyword evidence="9" id="KW-0443">Lipid metabolism</keyword>
<name>A0A4R0Z5D3_9GAMM</name>
<dbReference type="PANTHER" id="PTHR30561">
    <property type="entry name" value="SMR FAMILY PROTON-DEPENDENT DRUG EFFLUX TRANSPORTER SUGE"/>
    <property type="match status" value="1"/>
</dbReference>
<evidence type="ECO:0000256" key="3">
    <source>
        <dbReference type="ARBA" id="ARBA00022516"/>
    </source>
</evidence>
<evidence type="ECO:0000256" key="6">
    <source>
        <dbReference type="ARBA" id="ARBA00022692"/>
    </source>
</evidence>
<accession>A0A4R0Z5D3</accession>
<organism evidence="13 14">
    <name type="scientific">Dyella soli</name>
    <dbReference type="NCBI Taxonomy" id="522319"/>
    <lineage>
        <taxon>Bacteria</taxon>
        <taxon>Pseudomonadati</taxon>
        <taxon>Pseudomonadota</taxon>
        <taxon>Gammaproteobacteria</taxon>
        <taxon>Lysobacterales</taxon>
        <taxon>Rhodanobacteraceae</taxon>
        <taxon>Dyella</taxon>
    </lineage>
</organism>
<dbReference type="GO" id="GO:0022857">
    <property type="term" value="F:transmembrane transporter activity"/>
    <property type="evidence" value="ECO:0007669"/>
    <property type="project" value="InterPro"/>
</dbReference>
<dbReference type="InterPro" id="IPR037185">
    <property type="entry name" value="EmrE-like"/>
</dbReference>
<keyword evidence="14" id="KW-1185">Reference proteome</keyword>
<sequence>MKRFYFFGFLILVAFDTAVQLAFKYAGNHAFPPEANWAWIVRVFGHPWIYIAVIGYIGNFFTWMTLLKHAPIGPAFAVTHLEVVSVMLFSVWLFNEPLTWPRVAGALVIVAGIVCLAFAESGSHPEHDAPTEAKGALGVAAGD</sequence>
<keyword evidence="5" id="KW-0441">Lipid A biosynthesis</keyword>
<protein>
    <submittedName>
        <fullName evidence="13">EamA family transporter</fullName>
    </submittedName>
</protein>
<keyword evidence="3" id="KW-0444">Lipid biosynthesis</keyword>
<feature type="transmembrane region" description="Helical" evidence="11">
    <location>
        <begin position="48"/>
        <end position="67"/>
    </location>
</feature>
<dbReference type="PANTHER" id="PTHR30561:SF9">
    <property type="entry name" value="4-AMINO-4-DEOXY-L-ARABINOSE-PHOSPHOUNDECAPRENOL FLIPPASE SUBUNIT ARNF-RELATED"/>
    <property type="match status" value="1"/>
</dbReference>
<keyword evidence="7" id="KW-0448">Lipopolysaccharide biosynthesis</keyword>
<dbReference type="Pfam" id="PF00892">
    <property type="entry name" value="EamA"/>
    <property type="match status" value="1"/>
</dbReference>
<keyword evidence="4" id="KW-0997">Cell inner membrane</keyword>
<dbReference type="GO" id="GO:0009103">
    <property type="term" value="P:lipopolysaccharide biosynthetic process"/>
    <property type="evidence" value="ECO:0007669"/>
    <property type="project" value="UniProtKB-KW"/>
</dbReference>
<evidence type="ECO:0000256" key="10">
    <source>
        <dbReference type="ARBA" id="ARBA00023136"/>
    </source>
</evidence>
<dbReference type="Gene3D" id="1.10.3730.20">
    <property type="match status" value="1"/>
</dbReference>
<keyword evidence="8 11" id="KW-1133">Transmembrane helix</keyword>
<dbReference type="InterPro" id="IPR000390">
    <property type="entry name" value="Small_drug/metabolite_transptr"/>
</dbReference>
<evidence type="ECO:0000256" key="4">
    <source>
        <dbReference type="ARBA" id="ARBA00022519"/>
    </source>
</evidence>
<evidence type="ECO:0000256" key="9">
    <source>
        <dbReference type="ARBA" id="ARBA00023098"/>
    </source>
</evidence>
<feature type="domain" description="EamA" evidence="12">
    <location>
        <begin position="11"/>
        <end position="116"/>
    </location>
</feature>
<feature type="transmembrane region" description="Helical" evidence="11">
    <location>
        <begin position="74"/>
        <end position="94"/>
    </location>
</feature>
<evidence type="ECO:0000256" key="5">
    <source>
        <dbReference type="ARBA" id="ARBA00022556"/>
    </source>
</evidence>
<evidence type="ECO:0000313" key="14">
    <source>
        <dbReference type="Proteomes" id="UP000291822"/>
    </source>
</evidence>
<comment type="subcellular location">
    <subcellularLocation>
        <location evidence="1">Cell membrane</location>
        <topology evidence="1">Multi-pass membrane protein</topology>
    </subcellularLocation>
</comment>
<dbReference type="InterPro" id="IPR000620">
    <property type="entry name" value="EamA_dom"/>
</dbReference>
<dbReference type="GO" id="GO:0009245">
    <property type="term" value="P:lipid A biosynthetic process"/>
    <property type="evidence" value="ECO:0007669"/>
    <property type="project" value="UniProtKB-KW"/>
</dbReference>